<feature type="compositionally biased region" description="Polar residues" evidence="1">
    <location>
        <begin position="443"/>
        <end position="452"/>
    </location>
</feature>
<feature type="transmembrane region" description="Helical" evidence="2">
    <location>
        <begin position="414"/>
        <end position="434"/>
    </location>
</feature>
<keyword evidence="2" id="KW-0472">Membrane</keyword>
<keyword evidence="2" id="KW-0812">Transmembrane</keyword>
<evidence type="ECO:0000313" key="3">
    <source>
        <dbReference type="EMBL" id="EJK55584.1"/>
    </source>
</evidence>
<feature type="region of interest" description="Disordered" evidence="1">
    <location>
        <begin position="722"/>
        <end position="787"/>
    </location>
</feature>
<evidence type="ECO:0000256" key="1">
    <source>
        <dbReference type="SAM" id="MobiDB-lite"/>
    </source>
</evidence>
<dbReference type="eggNOG" id="ENOG502R89A">
    <property type="taxonomic scope" value="Eukaryota"/>
</dbReference>
<sequence length="813" mass="88664">QAFLFASPRPAPAPLPFGLCLIGGVWTHLPFMRLTQFAMMKLLPITGAIITLAAVTLAIEDQSIKLQRPMYDNPRPSASSATGRRRRRLATNLRRRQLKRDDNVVSEEVVDNEANSQGVERWFCAKELKQEDHCERAVRDDWHATLAECEEAGCRGKRDCRNIFCQTDEPTSSPSSSPQPSPAPTTGTPTTNPTVLPSSSPSPPPSTSQPTREPTAPLVETPFPTTPTFQFDPPDEFEDVTEAIALAPFSLDFLVETGDTARRRDLQALFGPDQDGELITITSEYLISRFDNNVLGDCVSVVLGVDSKSESEVTSSTVAVSYEFFGYSVHNVSVGLPLAESLNNEVVEAFASEGGNAEFLLDIQQSEDEVVSKTVEVTMPGYMSQPEPNQAIGSDAETIASGEENANGRVNAPYIILFAAVAAMGVVATSLLAIRYYHRRRNTPTVPRSSSKSSDRNKQYESFESDDEVSYDAEVGRYDLDLINTSTATSKCPAQFDPAGNSAADPDVTEKTESIMTVNDTTAFSHIAHSMVDQTKELPCGDETLDELYSEKDSYFNSFVHSTARNGNDSVHSLDTLDASLNNTVEHQIDGISYVVPVPRGNQLDAPSLLTEQTDFLGMGDDAETVEGMLDNSILGIHNQAEVFNDEEMEADGSPVRKNDVSLSGIPNEQLYEQIMGQSSSKSESNIEDKSQDSSSSSNLATTDELYSRLTELETKIRITERVDSDDQAIPQPTLNDEETAVSTQPNSDDSRLQPGSFSADTLQSIEKSRLSGTPPPSEGEVNDGLVKACQETQLLGMLESDEEEPEDCIFSP</sequence>
<feature type="transmembrane region" description="Helical" evidence="2">
    <location>
        <begin position="38"/>
        <end position="59"/>
    </location>
</feature>
<evidence type="ECO:0000256" key="2">
    <source>
        <dbReference type="SAM" id="Phobius"/>
    </source>
</evidence>
<feature type="region of interest" description="Disordered" evidence="1">
    <location>
        <begin position="442"/>
        <end position="468"/>
    </location>
</feature>
<dbReference type="OrthoDB" id="10690369at2759"/>
<feature type="compositionally biased region" description="Low complexity" evidence="1">
    <location>
        <begin position="208"/>
        <end position="232"/>
    </location>
</feature>
<dbReference type="EMBL" id="AGNL01033731">
    <property type="protein sequence ID" value="EJK55584.1"/>
    <property type="molecule type" value="Genomic_DNA"/>
</dbReference>
<dbReference type="AlphaFoldDB" id="K0RT89"/>
<feature type="transmembrane region" description="Helical" evidence="2">
    <location>
        <begin position="13"/>
        <end position="31"/>
    </location>
</feature>
<gene>
    <name evidence="3" type="ORF">THAOC_24672</name>
</gene>
<protein>
    <submittedName>
        <fullName evidence="3">Uncharacterized protein</fullName>
    </submittedName>
</protein>
<organism evidence="3 4">
    <name type="scientific">Thalassiosira oceanica</name>
    <name type="common">Marine diatom</name>
    <dbReference type="NCBI Taxonomy" id="159749"/>
    <lineage>
        <taxon>Eukaryota</taxon>
        <taxon>Sar</taxon>
        <taxon>Stramenopiles</taxon>
        <taxon>Ochrophyta</taxon>
        <taxon>Bacillariophyta</taxon>
        <taxon>Coscinodiscophyceae</taxon>
        <taxon>Thalassiosirophycidae</taxon>
        <taxon>Thalassiosirales</taxon>
        <taxon>Thalassiosiraceae</taxon>
        <taxon>Thalassiosira</taxon>
    </lineage>
</organism>
<name>K0RT89_THAOC</name>
<dbReference type="Proteomes" id="UP000266841">
    <property type="component" value="Unassembled WGS sequence"/>
</dbReference>
<keyword evidence="2" id="KW-1133">Transmembrane helix</keyword>
<feature type="region of interest" description="Disordered" evidence="1">
    <location>
        <begin position="168"/>
        <end position="235"/>
    </location>
</feature>
<evidence type="ECO:0000313" key="4">
    <source>
        <dbReference type="Proteomes" id="UP000266841"/>
    </source>
</evidence>
<dbReference type="OMA" id="EDHCERA"/>
<accession>K0RT89</accession>
<proteinExistence type="predicted"/>
<feature type="compositionally biased region" description="Low complexity" evidence="1">
    <location>
        <begin position="184"/>
        <end position="199"/>
    </location>
</feature>
<feature type="region of interest" description="Disordered" evidence="1">
    <location>
        <begin position="676"/>
        <end position="703"/>
    </location>
</feature>
<feature type="compositionally biased region" description="Polar residues" evidence="1">
    <location>
        <begin position="731"/>
        <end position="766"/>
    </location>
</feature>
<reference evidence="3 4" key="1">
    <citation type="journal article" date="2012" name="Genome Biol.">
        <title>Genome and low-iron response of an oceanic diatom adapted to chronic iron limitation.</title>
        <authorList>
            <person name="Lommer M."/>
            <person name="Specht M."/>
            <person name="Roy A.S."/>
            <person name="Kraemer L."/>
            <person name="Andreson R."/>
            <person name="Gutowska M.A."/>
            <person name="Wolf J."/>
            <person name="Bergner S.V."/>
            <person name="Schilhabel M.B."/>
            <person name="Klostermeier U.C."/>
            <person name="Beiko R.G."/>
            <person name="Rosenstiel P."/>
            <person name="Hippler M."/>
            <person name="Laroche J."/>
        </authorList>
    </citation>
    <scope>NUCLEOTIDE SEQUENCE [LARGE SCALE GENOMIC DNA]</scope>
    <source>
        <strain evidence="3 4">CCMP1005</strain>
    </source>
</reference>
<comment type="caution">
    <text evidence="3">The sequence shown here is derived from an EMBL/GenBank/DDBJ whole genome shotgun (WGS) entry which is preliminary data.</text>
</comment>
<keyword evidence="4" id="KW-1185">Reference proteome</keyword>
<feature type="non-terminal residue" evidence="3">
    <location>
        <position position="1"/>
    </location>
</feature>